<dbReference type="GO" id="GO:0015344">
    <property type="term" value="F:siderophore uptake transmembrane transporter activity"/>
    <property type="evidence" value="ECO:0007669"/>
    <property type="project" value="TreeGrafter"/>
</dbReference>
<dbReference type="Gene3D" id="2.170.130.10">
    <property type="entry name" value="TonB-dependent receptor, plug domain"/>
    <property type="match status" value="1"/>
</dbReference>
<keyword evidence="3" id="KW-1134">Transmembrane beta strand</keyword>
<evidence type="ECO:0000313" key="13">
    <source>
        <dbReference type="EMBL" id="CDG39755.1"/>
    </source>
</evidence>
<dbReference type="AlphaFoldDB" id="A0A060QFR7"/>
<evidence type="ECO:0000256" key="8">
    <source>
        <dbReference type="ARBA" id="ARBA00023065"/>
    </source>
</evidence>
<dbReference type="InterPro" id="IPR036942">
    <property type="entry name" value="Beta-barrel_TonB_sf"/>
</dbReference>
<dbReference type="EMBL" id="CBLX010000012">
    <property type="protein sequence ID" value="CDG39755.1"/>
    <property type="molecule type" value="Genomic_DNA"/>
</dbReference>
<evidence type="ECO:0000256" key="10">
    <source>
        <dbReference type="ARBA" id="ARBA00023237"/>
    </source>
</evidence>
<feature type="signal peptide" evidence="11">
    <location>
        <begin position="1"/>
        <end position="21"/>
    </location>
</feature>
<comment type="caution">
    <text evidence="13">The sequence shown here is derived from an EMBL/GenBank/DDBJ whole genome shotgun (WGS) entry which is preliminary data.</text>
</comment>
<protein>
    <submittedName>
        <fullName evidence="13">TonB-dependent receptor</fullName>
    </submittedName>
</protein>
<organism evidence="13 14">
    <name type="scientific">Asaia bogorensis</name>
    <dbReference type="NCBI Taxonomy" id="91915"/>
    <lineage>
        <taxon>Bacteria</taxon>
        <taxon>Pseudomonadati</taxon>
        <taxon>Pseudomonadota</taxon>
        <taxon>Alphaproteobacteria</taxon>
        <taxon>Acetobacterales</taxon>
        <taxon>Acetobacteraceae</taxon>
        <taxon>Asaia</taxon>
    </lineage>
</organism>
<keyword evidence="8" id="KW-0406">Ion transport</keyword>
<dbReference type="eggNOG" id="COG4772">
    <property type="taxonomic scope" value="Bacteria"/>
</dbReference>
<keyword evidence="4" id="KW-0410">Iron transport</keyword>
<keyword evidence="5" id="KW-0812">Transmembrane</keyword>
<dbReference type="Gene3D" id="2.40.170.20">
    <property type="entry name" value="TonB-dependent receptor, beta-barrel domain"/>
    <property type="match status" value="1"/>
</dbReference>
<accession>A0A060QFR7</accession>
<keyword evidence="2" id="KW-0813">Transport</keyword>
<evidence type="ECO:0000256" key="4">
    <source>
        <dbReference type="ARBA" id="ARBA00022496"/>
    </source>
</evidence>
<evidence type="ECO:0000313" key="14">
    <source>
        <dbReference type="Proteomes" id="UP000027583"/>
    </source>
</evidence>
<feature type="chain" id="PRO_5001585525" evidence="11">
    <location>
        <begin position="22"/>
        <end position="774"/>
    </location>
</feature>
<comment type="subcellular location">
    <subcellularLocation>
        <location evidence="1">Cell outer membrane</location>
        <topology evidence="1">Multi-pass membrane protein</topology>
    </subcellularLocation>
</comment>
<evidence type="ECO:0000256" key="5">
    <source>
        <dbReference type="ARBA" id="ARBA00022692"/>
    </source>
</evidence>
<evidence type="ECO:0000256" key="2">
    <source>
        <dbReference type="ARBA" id="ARBA00022448"/>
    </source>
</evidence>
<reference evidence="13 14" key="2">
    <citation type="journal article" date="2014" name="PLoS ONE">
        <title>Evolution of mitochondria reconstructed from the energy metabolism of living bacteria.</title>
        <authorList>
            <person name="Degli Esposti M."/>
            <person name="Chouaia B."/>
            <person name="Comandatore F."/>
            <person name="Crotti E."/>
            <person name="Sassera D."/>
            <person name="Lievens P.M."/>
            <person name="Daffonchio D."/>
            <person name="Bandi C."/>
        </authorList>
    </citation>
    <scope>NUCLEOTIDE SEQUENCE [LARGE SCALE GENOMIC DNA]</scope>
    <source>
        <strain evidence="13 14">SF2.1</strain>
    </source>
</reference>
<evidence type="ECO:0000256" key="7">
    <source>
        <dbReference type="ARBA" id="ARBA00023004"/>
    </source>
</evidence>
<dbReference type="InterPro" id="IPR039426">
    <property type="entry name" value="TonB-dep_rcpt-like"/>
</dbReference>
<proteinExistence type="predicted"/>
<evidence type="ECO:0000256" key="6">
    <source>
        <dbReference type="ARBA" id="ARBA00022729"/>
    </source>
</evidence>
<keyword evidence="9" id="KW-0472">Membrane</keyword>
<keyword evidence="7" id="KW-0408">Iron</keyword>
<sequence>MKKSLLFAVSLMCLDSVRAQAEPKPVQPSPRPVMAVKPVVAAKEEQVKVSGRHREGGGGMMVKHLTPRTISTLTADFIEKQSPMSTPTGLIANLPGVVGSSQGPLTASFESFHIRGLDRTEIGVTYEGIPAANPFTYSVYTPSMVDTENMGSISVMQGSADVNAPVYNAVGAQLSMSLRKPATHQNLFAQASGGTHSLNKEFVRYDTGEIGHSGVYGFASGSYSSGNLWRGPGSVSRWHMDAALTKSWNTHSDSEAIFGYTKSDQTSWLYPTLGQWRTYGVGYNTTKDPSSPGFYEINKRNTGTVFGALKNHFGFDHGLSLDATAYGVEFNGPYFWGANVPVSGGYIGTQRYDHLDGYAPSSATLRTAVHQPWFTLSSGLNLVGSWKRSFNTLSVSYWYSYANESSNQRYYPINAQGQWTRSTGYLTAFGGMPINEDPENALQQANTLAINDKMSLLNDRLVLEAGLKTAMFNRQYTMDLPGATPYKSVRNAFIPAPQFLASYRFDQASHVYINGTTGYRMPSSLNSQVSMYSHLNGQPTSTPLDPYEPEYMIGEEIGYRYSGAMMANIAYFHYNMTHHQITSATYQPGSTNIVAQVIDAGGQEANGVQLELATHPWHHLSAYASGQYMMTRIGNNIAYQGDYLPTKGKQEPGAPKFLATMGLSYDDGTNFGTFNLRYSDAQYATLMNDQSIPSYMTADISLGRNLPKFGHVLPKLMLNLINISDQHYLSGVYGYTAAATAHRGVYGSGLTGSQPTYDIGSGFAAVVSLSGNYN</sequence>
<dbReference type="SUPFAM" id="SSF56935">
    <property type="entry name" value="Porins"/>
    <property type="match status" value="1"/>
</dbReference>
<dbReference type="PANTHER" id="PTHR32552:SF89">
    <property type="entry name" value="CATECHOLATE SIDEROPHORE RECEPTOR FIU"/>
    <property type="match status" value="1"/>
</dbReference>
<dbReference type="RefSeq" id="WP_023979746.1">
    <property type="nucleotide sequence ID" value="NZ_CBLX010000012.1"/>
</dbReference>
<dbReference type="InterPro" id="IPR012910">
    <property type="entry name" value="Plug_dom"/>
</dbReference>
<feature type="domain" description="TonB-dependent receptor plug" evidence="12">
    <location>
        <begin position="66"/>
        <end position="162"/>
    </location>
</feature>
<evidence type="ECO:0000256" key="11">
    <source>
        <dbReference type="SAM" id="SignalP"/>
    </source>
</evidence>
<dbReference type="PANTHER" id="PTHR32552">
    <property type="entry name" value="FERRICHROME IRON RECEPTOR-RELATED"/>
    <property type="match status" value="1"/>
</dbReference>
<keyword evidence="13" id="KW-0675">Receptor</keyword>
<gene>
    <name evidence="13" type="ORF">ASAP_1710</name>
</gene>
<evidence type="ECO:0000256" key="3">
    <source>
        <dbReference type="ARBA" id="ARBA00022452"/>
    </source>
</evidence>
<dbReference type="Pfam" id="PF07715">
    <property type="entry name" value="Plug"/>
    <property type="match status" value="1"/>
</dbReference>
<evidence type="ECO:0000256" key="1">
    <source>
        <dbReference type="ARBA" id="ARBA00004571"/>
    </source>
</evidence>
<evidence type="ECO:0000259" key="12">
    <source>
        <dbReference type="Pfam" id="PF07715"/>
    </source>
</evidence>
<reference evidence="13 14" key="1">
    <citation type="journal article" date="2014" name="Genome Biol. Evol.">
        <title>Acetic acid bacteria genomes reveal functional traits for adaptation to life in insect guts.</title>
        <authorList>
            <person name="Chouaia B."/>
            <person name="Gaiarsa S."/>
            <person name="Crotti E."/>
            <person name="Comandatore F."/>
            <person name="Degli Esposti M."/>
            <person name="Ricci I."/>
            <person name="Alma A."/>
            <person name="Favia G."/>
            <person name="Bandi C."/>
            <person name="Daffonchio D."/>
        </authorList>
    </citation>
    <scope>NUCLEOTIDE SEQUENCE [LARGE SCALE GENOMIC DNA]</scope>
    <source>
        <strain evidence="13 14">SF2.1</strain>
    </source>
</reference>
<evidence type="ECO:0000256" key="9">
    <source>
        <dbReference type="ARBA" id="ARBA00023136"/>
    </source>
</evidence>
<name>A0A060QFR7_9PROT</name>
<dbReference type="GO" id="GO:0009279">
    <property type="term" value="C:cell outer membrane"/>
    <property type="evidence" value="ECO:0007669"/>
    <property type="project" value="UniProtKB-SubCell"/>
</dbReference>
<keyword evidence="10" id="KW-0998">Cell outer membrane</keyword>
<keyword evidence="6 11" id="KW-0732">Signal</keyword>
<dbReference type="Proteomes" id="UP000027583">
    <property type="component" value="Unassembled WGS sequence"/>
</dbReference>
<dbReference type="InterPro" id="IPR037066">
    <property type="entry name" value="Plug_dom_sf"/>
</dbReference>